<dbReference type="RefSeq" id="WP_220207367.1">
    <property type="nucleotide sequence ID" value="NZ_BNJK01000001.1"/>
</dbReference>
<dbReference type="Proteomes" id="UP000597444">
    <property type="component" value="Unassembled WGS sequence"/>
</dbReference>
<sequence length="244" mass="27662">MARLNITVPDMLYARLEQLRDRINLSKVCATALEKEVMMLEGQPNITDPRIARLLQRLQSTRERWHQRGYEDGINWAVELATRDELQSVATHLAGHDGQHLAKFFHVRDKFAIATHSAPPPPMPPEPPGFHVHVQPPMQGGHIVSEPAFPVPGKHVFSKPAFPPGEQPIHHEVFYHRAGVPFPDFPTSFHPEERLKYWQDQDREKNGEAAAGETTRVEVDEGAYFEGWRDAVKGIWQTIAPALS</sequence>
<organism evidence="1 2">
    <name type="scientific">Reticulibacter mediterranei</name>
    <dbReference type="NCBI Taxonomy" id="2778369"/>
    <lineage>
        <taxon>Bacteria</taxon>
        <taxon>Bacillati</taxon>
        <taxon>Chloroflexota</taxon>
        <taxon>Ktedonobacteria</taxon>
        <taxon>Ktedonobacterales</taxon>
        <taxon>Reticulibacteraceae</taxon>
        <taxon>Reticulibacter</taxon>
    </lineage>
</organism>
<dbReference type="EMBL" id="BNJK01000001">
    <property type="protein sequence ID" value="GHO96768.1"/>
    <property type="molecule type" value="Genomic_DNA"/>
</dbReference>
<evidence type="ECO:0000313" key="2">
    <source>
        <dbReference type="Proteomes" id="UP000597444"/>
    </source>
</evidence>
<comment type="caution">
    <text evidence="1">The sequence shown here is derived from an EMBL/GenBank/DDBJ whole genome shotgun (WGS) entry which is preliminary data.</text>
</comment>
<evidence type="ECO:0000313" key="1">
    <source>
        <dbReference type="EMBL" id="GHO96768.1"/>
    </source>
</evidence>
<keyword evidence="2" id="KW-1185">Reference proteome</keyword>
<reference evidence="1" key="1">
    <citation type="submission" date="2020-10" db="EMBL/GenBank/DDBJ databases">
        <title>Taxonomic study of unclassified bacteria belonging to the class Ktedonobacteria.</title>
        <authorList>
            <person name="Yabe S."/>
            <person name="Wang C.M."/>
            <person name="Zheng Y."/>
            <person name="Sakai Y."/>
            <person name="Cavaletti L."/>
            <person name="Monciardini P."/>
            <person name="Donadio S."/>
        </authorList>
    </citation>
    <scope>NUCLEOTIDE SEQUENCE</scope>
    <source>
        <strain evidence="1">ID150040</strain>
    </source>
</reference>
<gene>
    <name evidence="1" type="ORF">KSF_068160</name>
</gene>
<accession>A0A8J3IMJ8</accession>
<protein>
    <submittedName>
        <fullName evidence="1">Uncharacterized protein</fullName>
    </submittedName>
</protein>
<name>A0A8J3IMJ8_9CHLR</name>
<dbReference type="AlphaFoldDB" id="A0A8J3IMJ8"/>
<proteinExistence type="predicted"/>